<dbReference type="AlphaFoldDB" id="A0A8H5I1H9"/>
<dbReference type="InterPro" id="IPR029045">
    <property type="entry name" value="ClpP/crotonase-like_dom_sf"/>
</dbReference>
<reference evidence="1 2" key="1">
    <citation type="journal article" date="2020" name="ISME J.">
        <title>Uncovering the hidden diversity of litter-decomposition mechanisms in mushroom-forming fungi.</title>
        <authorList>
            <person name="Floudas D."/>
            <person name="Bentzer J."/>
            <person name="Ahren D."/>
            <person name="Johansson T."/>
            <person name="Persson P."/>
            <person name="Tunlid A."/>
        </authorList>
    </citation>
    <scope>NUCLEOTIDE SEQUENCE [LARGE SCALE GENOMIC DNA]</scope>
    <source>
        <strain evidence="1 2">CBS 406.79</strain>
    </source>
</reference>
<gene>
    <name evidence="1" type="ORF">D9757_000663</name>
</gene>
<dbReference type="OrthoDB" id="27214at2759"/>
<dbReference type="Proteomes" id="UP000518752">
    <property type="component" value="Unassembled WGS sequence"/>
</dbReference>
<dbReference type="EMBL" id="JAACJN010000002">
    <property type="protein sequence ID" value="KAF5393296.1"/>
    <property type="molecule type" value="Genomic_DNA"/>
</dbReference>
<sequence>MDWQARCDECMQNIECDKTNDHCESCFSHDTMVWLIIITLLAWATSALSSPLDYCAAIAGKAWVSPLQARSCMHSFPVEPELKHNIIQVVNRTIALHASVNYQISAPEPFRNDVHEDLHKDLARILDQEYASEFQFHQDLFHTFRRLNDGHCVVINRCYDSLYISYLPTPLVLLTEADGKQNIHIAPEAFAVASAEFGDEIKFWQDALPTKLQGQLESLNGALVLAINDQDPFVAVNANTLVTGGYQSFGTRQNSFFSSYYRGQSGWLYQMGNFAQQVHPLTDAVQLTIKRVNSSSIDIITLPYRSRFGSASKNFTDSASYRANNCLATNETNGLDMYAQTSLALQQAAEKPLPIATFQQQPPVPRKEARKHAMNVLVDALPLTNIALPEVLHPLTPALNESYSVAQFYMLKDNTTGILALGSFSAANFTALQLSLLDGLEKVRSLGATQLLVDVTNNGGGYVCIAHWLHRIIIGSKSTTDPQAGLDTTIRAGPLAQLIVQRIIKDHMDPDTLLSYNPTQWTNASNIPFTPESDWLKPLRNLTINGQEDVFSQRLGQECQPFDVELPKKGLFEAKNVVIISNGRCASSCSLFSITMSKLEGVRTVVLGGKQSTQQQYCGVVGGQSTDFATMDTEIKTTHLKNHSLAPPDLLANMVQGITWRLGYGIDDPLEPEEWQDHPADINFPLTMETVNRPIAIWESVSKMVFNNFAAPPFVIQEP</sequence>
<dbReference type="PANTHER" id="PTHR37049:SF4">
    <property type="entry name" value="RHODANESE DOMAIN-CONTAINING PROTEIN"/>
    <property type="match status" value="1"/>
</dbReference>
<dbReference type="InterPro" id="IPR052766">
    <property type="entry name" value="S41A_metabolite_peptidase"/>
</dbReference>
<proteinExistence type="predicted"/>
<name>A0A8H5I1H9_9AGAR</name>
<dbReference type="SUPFAM" id="SSF52096">
    <property type="entry name" value="ClpP/crotonase"/>
    <property type="match status" value="1"/>
</dbReference>
<dbReference type="Gene3D" id="3.90.226.10">
    <property type="entry name" value="2-enoyl-CoA Hydratase, Chain A, domain 1"/>
    <property type="match status" value="1"/>
</dbReference>
<organism evidence="1 2">
    <name type="scientific">Collybiopsis confluens</name>
    <dbReference type="NCBI Taxonomy" id="2823264"/>
    <lineage>
        <taxon>Eukaryota</taxon>
        <taxon>Fungi</taxon>
        <taxon>Dikarya</taxon>
        <taxon>Basidiomycota</taxon>
        <taxon>Agaricomycotina</taxon>
        <taxon>Agaricomycetes</taxon>
        <taxon>Agaricomycetidae</taxon>
        <taxon>Agaricales</taxon>
        <taxon>Marasmiineae</taxon>
        <taxon>Omphalotaceae</taxon>
        <taxon>Collybiopsis</taxon>
    </lineage>
</organism>
<evidence type="ECO:0000313" key="1">
    <source>
        <dbReference type="EMBL" id="KAF5393296.1"/>
    </source>
</evidence>
<keyword evidence="2" id="KW-1185">Reference proteome</keyword>
<comment type="caution">
    <text evidence="1">The sequence shown here is derived from an EMBL/GenBank/DDBJ whole genome shotgun (WGS) entry which is preliminary data.</text>
</comment>
<evidence type="ECO:0000313" key="2">
    <source>
        <dbReference type="Proteomes" id="UP000518752"/>
    </source>
</evidence>
<dbReference type="PANTHER" id="PTHR37049">
    <property type="entry name" value="PEPTIDASE S41 FAMILY PROTEIN"/>
    <property type="match status" value="1"/>
</dbReference>
<protein>
    <recommendedName>
        <fullName evidence="3">Tail specific protease domain-containing protein</fullName>
    </recommendedName>
</protein>
<accession>A0A8H5I1H9</accession>
<evidence type="ECO:0008006" key="3">
    <source>
        <dbReference type="Google" id="ProtNLM"/>
    </source>
</evidence>